<dbReference type="AlphaFoldDB" id="A0A0R0I6U7"/>
<dbReference type="PANTHER" id="PTHR11764:SF58">
    <property type="entry name" value="BETA-AMYRIN SYNTHASE-RELATED"/>
    <property type="match status" value="1"/>
</dbReference>
<dbReference type="InterPro" id="IPR008930">
    <property type="entry name" value="Terpenoid_cyclase/PrenylTrfase"/>
</dbReference>
<dbReference type="InParanoid" id="A0A0R0I6U7"/>
<gene>
    <name evidence="2" type="ORF">GLYMA_09G109500</name>
</gene>
<evidence type="ECO:0000313" key="4">
    <source>
        <dbReference type="Proteomes" id="UP000008827"/>
    </source>
</evidence>
<reference evidence="2" key="3">
    <citation type="submission" date="2018-07" db="EMBL/GenBank/DDBJ databases">
        <title>WGS assembly of Glycine max.</title>
        <authorList>
            <person name="Schmutz J."/>
            <person name="Cannon S."/>
            <person name="Schlueter J."/>
            <person name="Ma J."/>
            <person name="Mitros T."/>
            <person name="Nelson W."/>
            <person name="Hyten D."/>
            <person name="Song Q."/>
            <person name="Thelen J."/>
            <person name="Cheng J."/>
            <person name="Xu D."/>
            <person name="Hellsten U."/>
            <person name="May G."/>
            <person name="Yu Y."/>
            <person name="Sakurai T."/>
            <person name="Umezawa T."/>
            <person name="Bhattacharyya M."/>
            <person name="Sandhu D."/>
            <person name="Valliyodan B."/>
            <person name="Lindquist E."/>
            <person name="Peto M."/>
            <person name="Grant D."/>
            <person name="Shu S."/>
            <person name="Goodstein D."/>
            <person name="Barry K."/>
            <person name="Futrell-Griggs M."/>
            <person name="Abernathy B."/>
            <person name="Du J."/>
            <person name="Tian Z."/>
            <person name="Zhu L."/>
            <person name="Gill N."/>
            <person name="Joshi T."/>
            <person name="Libault M."/>
            <person name="Sethuraman A."/>
            <person name="Zhang X."/>
            <person name="Shinozaki K."/>
            <person name="Nguyen H."/>
            <person name="Wing R."/>
            <person name="Cregan P."/>
            <person name="Specht J."/>
            <person name="Grimwood J."/>
            <person name="Rokhsar D."/>
            <person name="Stacey G."/>
            <person name="Shoemaker R."/>
            <person name="Jackson S."/>
        </authorList>
    </citation>
    <scope>NUCLEOTIDE SEQUENCE</scope>
    <source>
        <tissue evidence="2">Callus</tissue>
    </source>
</reference>
<reference evidence="3" key="2">
    <citation type="submission" date="2018-02" db="UniProtKB">
        <authorList>
            <consortium name="EnsemblPlants"/>
        </authorList>
    </citation>
    <scope>IDENTIFICATION</scope>
    <source>
        <strain evidence="3">Williams 82</strain>
    </source>
</reference>
<dbReference type="OrthoDB" id="1397081at2759"/>
<keyword evidence="4" id="KW-1185">Reference proteome</keyword>
<reference evidence="2 3" key="1">
    <citation type="journal article" date="2010" name="Nature">
        <title>Genome sequence of the palaeopolyploid soybean.</title>
        <authorList>
            <person name="Schmutz J."/>
            <person name="Cannon S.B."/>
            <person name="Schlueter J."/>
            <person name="Ma J."/>
            <person name="Mitros T."/>
            <person name="Nelson W."/>
            <person name="Hyten D.L."/>
            <person name="Song Q."/>
            <person name="Thelen J.J."/>
            <person name="Cheng J."/>
            <person name="Xu D."/>
            <person name="Hellsten U."/>
            <person name="May G.D."/>
            <person name="Yu Y."/>
            <person name="Sakurai T."/>
            <person name="Umezawa T."/>
            <person name="Bhattacharyya M.K."/>
            <person name="Sandhu D."/>
            <person name="Valliyodan B."/>
            <person name="Lindquist E."/>
            <person name="Peto M."/>
            <person name="Grant D."/>
            <person name="Shu S."/>
            <person name="Goodstein D."/>
            <person name="Barry K."/>
            <person name="Futrell-Griggs M."/>
            <person name="Abernathy B."/>
            <person name="Du J."/>
            <person name="Tian Z."/>
            <person name="Zhu L."/>
            <person name="Gill N."/>
            <person name="Joshi T."/>
            <person name="Libault M."/>
            <person name="Sethuraman A."/>
            <person name="Zhang X.-C."/>
            <person name="Shinozaki K."/>
            <person name="Nguyen H.T."/>
            <person name="Wing R.A."/>
            <person name="Cregan P."/>
            <person name="Specht J."/>
            <person name="Grimwood J."/>
            <person name="Rokhsar D."/>
            <person name="Stacey G."/>
            <person name="Shoemaker R.C."/>
            <person name="Jackson S.A."/>
        </authorList>
    </citation>
    <scope>NUCLEOTIDE SEQUENCE [LARGE SCALE GENOMIC DNA]</scope>
    <source>
        <strain evidence="3">cv. Williams 82</strain>
        <tissue evidence="2">Callus</tissue>
    </source>
</reference>
<organism evidence="2">
    <name type="scientific">Glycine max</name>
    <name type="common">Soybean</name>
    <name type="synonym">Glycine hispida</name>
    <dbReference type="NCBI Taxonomy" id="3847"/>
    <lineage>
        <taxon>Eukaryota</taxon>
        <taxon>Viridiplantae</taxon>
        <taxon>Streptophyta</taxon>
        <taxon>Embryophyta</taxon>
        <taxon>Tracheophyta</taxon>
        <taxon>Spermatophyta</taxon>
        <taxon>Magnoliopsida</taxon>
        <taxon>eudicotyledons</taxon>
        <taxon>Gunneridae</taxon>
        <taxon>Pentapetalae</taxon>
        <taxon>rosids</taxon>
        <taxon>fabids</taxon>
        <taxon>Fabales</taxon>
        <taxon>Fabaceae</taxon>
        <taxon>Papilionoideae</taxon>
        <taxon>50 kb inversion clade</taxon>
        <taxon>NPAAA clade</taxon>
        <taxon>indigoferoid/millettioid clade</taxon>
        <taxon>Phaseoleae</taxon>
        <taxon>Glycine</taxon>
        <taxon>Glycine subgen. Soja</taxon>
    </lineage>
</organism>
<accession>A0A0R0I6U7</accession>
<dbReference type="GO" id="GO:0016104">
    <property type="term" value="P:triterpenoid biosynthetic process"/>
    <property type="evidence" value="ECO:0007669"/>
    <property type="project" value="InterPro"/>
</dbReference>
<dbReference type="OMA" id="MQERIYY"/>
<evidence type="ECO:0000313" key="2">
    <source>
        <dbReference type="EMBL" id="KRH38081.1"/>
    </source>
</evidence>
<sequence length="74" mass="8765">MWRIKIADGGKDAHIFGTNNFLGRQVWEFDTKTVTHEERAQVEAAREDFFRNRFKIKTSGDRLWQFQVSKDDST</sequence>
<evidence type="ECO:0008006" key="5">
    <source>
        <dbReference type="Google" id="ProtNLM"/>
    </source>
</evidence>
<evidence type="ECO:0000256" key="1">
    <source>
        <dbReference type="ARBA" id="ARBA00023235"/>
    </source>
</evidence>
<evidence type="ECO:0000313" key="3">
    <source>
        <dbReference type="EnsemblPlants" id="KRH38081"/>
    </source>
</evidence>
<keyword evidence="1" id="KW-0413">Isomerase</keyword>
<protein>
    <recommendedName>
        <fullName evidence="5">Squalene cyclase N-terminal domain-containing protein</fullName>
    </recommendedName>
</protein>
<dbReference type="EnsemblPlants" id="KRH38081">
    <property type="protein sequence ID" value="KRH38081"/>
    <property type="gene ID" value="GLYMA_09G109500"/>
</dbReference>
<dbReference type="GO" id="GO:0005811">
    <property type="term" value="C:lipid droplet"/>
    <property type="evidence" value="ECO:0007669"/>
    <property type="project" value="InterPro"/>
</dbReference>
<dbReference type="SMR" id="A0A0R0I6U7"/>
<dbReference type="Proteomes" id="UP000008827">
    <property type="component" value="Chromosome 9"/>
</dbReference>
<dbReference type="Gramene" id="KRH38081">
    <property type="protein sequence ID" value="KRH38081"/>
    <property type="gene ID" value="GLYMA_09G109500"/>
</dbReference>
<dbReference type="EMBL" id="CM000842">
    <property type="protein sequence ID" value="KRH38081.1"/>
    <property type="molecule type" value="Genomic_DNA"/>
</dbReference>
<proteinExistence type="predicted"/>
<dbReference type="InterPro" id="IPR018333">
    <property type="entry name" value="Squalene_cyclase"/>
</dbReference>
<dbReference type="SUPFAM" id="SSF48239">
    <property type="entry name" value="Terpenoid cyclases/Protein prenyltransferases"/>
    <property type="match status" value="1"/>
</dbReference>
<name>A0A0R0I6U7_SOYBN</name>
<dbReference type="PANTHER" id="PTHR11764">
    <property type="entry name" value="TERPENE CYCLASE/MUTASE FAMILY MEMBER"/>
    <property type="match status" value="1"/>
</dbReference>
<dbReference type="GO" id="GO:0042300">
    <property type="term" value="F:beta-amyrin synthase activity"/>
    <property type="evidence" value="ECO:0007669"/>
    <property type="project" value="UniProtKB-ARBA"/>
</dbReference>
<dbReference type="STRING" id="3847.A0A0R0I6U7"/>